<dbReference type="AlphaFoldDB" id="A0A0S4JEM0"/>
<evidence type="ECO:0000259" key="7">
    <source>
        <dbReference type="Pfam" id="PF22536"/>
    </source>
</evidence>
<dbReference type="PANTHER" id="PTHR12949">
    <property type="entry name" value="RNA POLYMERASE III DNA DIRECTED -RELATED"/>
    <property type="match status" value="1"/>
</dbReference>
<proteinExistence type="inferred from homology"/>
<dbReference type="Gene3D" id="1.10.10.10">
    <property type="entry name" value="Winged helix-like DNA-binding domain superfamily/Winged helix DNA-binding domain"/>
    <property type="match status" value="1"/>
</dbReference>
<comment type="similarity">
    <text evidence="5">Belongs to the eukaryotic RPC3/POLR3C RNA polymerase subunit family.</text>
</comment>
<keyword evidence="2 5" id="KW-0240">DNA-directed RNA polymerase</keyword>
<keyword evidence="4 5" id="KW-0539">Nucleus</keyword>
<dbReference type="Proteomes" id="UP000051952">
    <property type="component" value="Unassembled WGS sequence"/>
</dbReference>
<evidence type="ECO:0000256" key="4">
    <source>
        <dbReference type="ARBA" id="ARBA00023242"/>
    </source>
</evidence>
<comment type="subcellular location">
    <subcellularLocation>
        <location evidence="1 5">Nucleus</location>
    </subcellularLocation>
</comment>
<dbReference type="OrthoDB" id="272392at2759"/>
<dbReference type="GO" id="GO:0005666">
    <property type="term" value="C:RNA polymerase III complex"/>
    <property type="evidence" value="ECO:0007669"/>
    <property type="project" value="UniProtKB-UniRule"/>
</dbReference>
<feature type="compositionally biased region" description="Polar residues" evidence="6">
    <location>
        <begin position="459"/>
        <end position="473"/>
    </location>
</feature>
<dbReference type="GO" id="GO:0003697">
    <property type="term" value="F:single-stranded DNA binding"/>
    <property type="evidence" value="ECO:0007669"/>
    <property type="project" value="UniProtKB-UniRule"/>
</dbReference>
<dbReference type="InterPro" id="IPR055207">
    <property type="entry name" value="POLR3C_WHD"/>
</dbReference>
<evidence type="ECO:0000313" key="9">
    <source>
        <dbReference type="Proteomes" id="UP000051952"/>
    </source>
</evidence>
<dbReference type="OMA" id="AMMRDGY"/>
<evidence type="ECO:0000313" key="8">
    <source>
        <dbReference type="EMBL" id="CUG88892.1"/>
    </source>
</evidence>
<comment type="subunit">
    <text evidence="5">Component of the RNA polymerase III (Pol III) complex consisting of 17 subunits.</text>
</comment>
<accession>A0A0S4JEM0</accession>
<name>A0A0S4JEM0_BODSA</name>
<keyword evidence="9" id="KW-1185">Reference proteome</keyword>
<gene>
    <name evidence="8" type="ORF">BSAL_18075</name>
</gene>
<keyword evidence="3 5" id="KW-0804">Transcription</keyword>
<evidence type="ECO:0000256" key="1">
    <source>
        <dbReference type="ARBA" id="ARBA00004123"/>
    </source>
</evidence>
<reference evidence="9" key="1">
    <citation type="submission" date="2015-09" db="EMBL/GenBank/DDBJ databases">
        <authorList>
            <consortium name="Pathogen Informatics"/>
        </authorList>
    </citation>
    <scope>NUCLEOTIDE SEQUENCE [LARGE SCALE GENOMIC DNA]</scope>
    <source>
        <strain evidence="9">Lake Konstanz</strain>
    </source>
</reference>
<dbReference type="VEuPathDB" id="TriTrypDB:BSAL_18075"/>
<evidence type="ECO:0000256" key="3">
    <source>
        <dbReference type="ARBA" id="ARBA00023163"/>
    </source>
</evidence>
<dbReference type="EMBL" id="CYKH01001681">
    <property type="protein sequence ID" value="CUG88892.1"/>
    <property type="molecule type" value="Genomic_DNA"/>
</dbReference>
<evidence type="ECO:0000256" key="2">
    <source>
        <dbReference type="ARBA" id="ARBA00022478"/>
    </source>
</evidence>
<dbReference type="PANTHER" id="PTHR12949:SF0">
    <property type="entry name" value="DNA-DIRECTED RNA POLYMERASE III SUBUNIT RPC3"/>
    <property type="match status" value="1"/>
</dbReference>
<protein>
    <recommendedName>
        <fullName evidence="5">DNA-directed RNA polymerase III subunit RPC3</fullName>
        <shortName evidence="5">RNA polymerase III subunit C3</shortName>
    </recommendedName>
</protein>
<evidence type="ECO:0000256" key="6">
    <source>
        <dbReference type="SAM" id="MobiDB-lite"/>
    </source>
</evidence>
<sequence>MSFREHSELLQDVVRDRFGLLHSKLISLLWTYGPLTLHDVALYLRQQTFDVVPPRTSSDVSLASMTATSSKIGGLSSVDDGSIKSAMALLHEHSLVNFTESDKSYRVRLGYGLVHCVQPILLRFLHQQYGDAGSTIVSIVLEYGALPRSTLAHLATQRRPALHEAIHPTTDQLRRDGVLVAVYDAVEESTSHEDLPALKRLRKDDYHSAAASSSLAILALNHSVVLHRVRLEVMTAFLQPRFDDTCFSILKASMAADTAKLGSSSTSTTFPARIDMSNSISLRLIRDQLPHDVPSDAFIAGVTRLSSGANAAFLRGGGATSEEVIRVRYDSIIDQQRMEICEEVIFARYGILGVRVVKLLLKNQAMEDRFLAEEAIATLHQVREILAGLIRDGTVRQQEIPKVLSADRQPKQSVFLWVINKSLLFSTVSAHVAKSIRTARFRLFVEEERLRNKFRDDGVTSSGTDHQNNTNSPHDAKLHQQRLSVEHSVRAMKLSLFGMMQQMMVMELFGTPASA</sequence>
<feature type="domain" description="DNA-directed RNA polymerase III subunit RPC3 winged-helix" evidence="7">
    <location>
        <begin position="342"/>
        <end position="418"/>
    </location>
</feature>
<dbReference type="InterPro" id="IPR036388">
    <property type="entry name" value="WH-like_DNA-bd_sf"/>
</dbReference>
<feature type="region of interest" description="Disordered" evidence="6">
    <location>
        <begin position="455"/>
        <end position="482"/>
    </location>
</feature>
<dbReference type="InterPro" id="IPR039748">
    <property type="entry name" value="RPC3"/>
</dbReference>
<evidence type="ECO:0000256" key="5">
    <source>
        <dbReference type="RuleBase" id="RU367076"/>
    </source>
</evidence>
<dbReference type="Pfam" id="PF22536">
    <property type="entry name" value="WHD_POLR3C"/>
    <property type="match status" value="1"/>
</dbReference>
<comment type="function">
    <text evidence="5">DNA-dependent RNA polymerase catalyzes the transcription of DNA into RNA using the four ribonucleoside triphosphates as substrates. Specific core component of RNA polymerase III which synthesizes small RNAs, such as 5S rRNA and tRNAs.</text>
</comment>
<organism evidence="8 9">
    <name type="scientific">Bodo saltans</name>
    <name type="common">Flagellated protozoan</name>
    <dbReference type="NCBI Taxonomy" id="75058"/>
    <lineage>
        <taxon>Eukaryota</taxon>
        <taxon>Discoba</taxon>
        <taxon>Euglenozoa</taxon>
        <taxon>Kinetoplastea</taxon>
        <taxon>Metakinetoplastina</taxon>
        <taxon>Eubodonida</taxon>
        <taxon>Bodonidae</taxon>
        <taxon>Bodo</taxon>
    </lineage>
</organism>